<organism evidence="1 2">
    <name type="scientific">Marinobacter salsuginis</name>
    <dbReference type="NCBI Taxonomy" id="418719"/>
    <lineage>
        <taxon>Bacteria</taxon>
        <taxon>Pseudomonadati</taxon>
        <taxon>Pseudomonadota</taxon>
        <taxon>Gammaproteobacteria</taxon>
        <taxon>Pseudomonadales</taxon>
        <taxon>Marinobacteraceae</taxon>
        <taxon>Marinobacter</taxon>
    </lineage>
</organism>
<dbReference type="EMBL" id="BGZH01000001">
    <property type="protein sequence ID" value="GBO83459.1"/>
    <property type="molecule type" value="Genomic_DNA"/>
</dbReference>
<gene>
    <name evidence="1" type="ORF">MS5N3_09100</name>
</gene>
<comment type="caution">
    <text evidence="1">The sequence shown here is derived from an EMBL/GenBank/DDBJ whole genome shotgun (WGS) entry which is preliminary data.</text>
</comment>
<dbReference type="AlphaFoldDB" id="A0A5M3PL48"/>
<dbReference type="Proteomes" id="UP000340077">
    <property type="component" value="Unassembled WGS sequence"/>
</dbReference>
<reference evidence="1 2" key="1">
    <citation type="journal article" date="2019" name="J. Gen. Appl. Microbiol.">
        <title>Aerobic degradation of cis-dichloroethene by the marine bacterium Marinobacter salsuginis strain 5N-3.</title>
        <authorList>
            <person name="Inoue Y."/>
            <person name="Fukunaga Y."/>
            <person name="Katsumata H."/>
            <person name="Ohji S."/>
            <person name="Hosoyama A."/>
            <person name="Mori K."/>
            <person name="Ando K."/>
        </authorList>
    </citation>
    <scope>NUCLEOTIDE SEQUENCE [LARGE SCALE GENOMIC DNA]</scope>
    <source>
        <strain evidence="1 2">5N-3</strain>
    </source>
</reference>
<accession>A0A5M3PL48</accession>
<keyword evidence="2" id="KW-1185">Reference proteome</keyword>
<proteinExistence type="predicted"/>
<evidence type="ECO:0008006" key="3">
    <source>
        <dbReference type="Google" id="ProtNLM"/>
    </source>
</evidence>
<evidence type="ECO:0000313" key="2">
    <source>
        <dbReference type="Proteomes" id="UP000340077"/>
    </source>
</evidence>
<name>A0A5M3PL48_9GAMM</name>
<protein>
    <recommendedName>
        <fullName evidence="3">Rod shape-determining protein MreB</fullName>
    </recommendedName>
</protein>
<dbReference type="RefSeq" id="WP_083231843.1">
    <property type="nucleotide sequence ID" value="NZ_BGZH01000001.1"/>
</dbReference>
<evidence type="ECO:0000313" key="1">
    <source>
        <dbReference type="EMBL" id="GBO83459.1"/>
    </source>
</evidence>
<sequence>MRKLFEEKLYVKVSRNRFEIARVTGDPSVEIVSSPEPFSTSRLLVGEFSRAEHELRKGIQKVLPKTLIKRSPAVLIHPLEMTENGLCQVEVKILRELALGAGAHKVDVWEGKELTPSQVIEKLQNA</sequence>